<dbReference type="Gene3D" id="2.40.10.170">
    <property type="match status" value="1"/>
</dbReference>
<name>A0A7G9GIQ2_9FIRM</name>
<dbReference type="PANTHER" id="PTHR38447:SF1">
    <property type="entry name" value="RNA POLYMERASE-BINDING TRANSCRIPTION FACTOR CARD"/>
    <property type="match status" value="1"/>
</dbReference>
<dbReference type="PANTHER" id="PTHR38447">
    <property type="entry name" value="TRANSCRIPTION FACTOR YDEB-RELATED"/>
    <property type="match status" value="1"/>
</dbReference>
<dbReference type="Pfam" id="PF21095">
    <property type="entry name" value="CarD_C"/>
    <property type="match status" value="1"/>
</dbReference>
<keyword evidence="3" id="KW-1185">Reference proteome</keyword>
<dbReference type="AlphaFoldDB" id="A0A7G9GIQ2"/>
<dbReference type="RefSeq" id="WP_117454696.1">
    <property type="nucleotide sequence ID" value="NZ_CP060636.1"/>
</dbReference>
<gene>
    <name evidence="2" type="ORF">H9Q80_10295</name>
</gene>
<proteinExistence type="predicted"/>
<organism evidence="2 3">
    <name type="scientific">[Eubacterium] hominis</name>
    <dbReference type="NCBI Taxonomy" id="2764325"/>
    <lineage>
        <taxon>Bacteria</taxon>
        <taxon>Bacillati</taxon>
        <taxon>Bacillota</taxon>
        <taxon>Erysipelotrichia</taxon>
        <taxon>Erysipelotrichales</taxon>
        <taxon>Erysipelotrichaceae</taxon>
        <taxon>Amedibacillus</taxon>
    </lineage>
</organism>
<accession>A0A7G9GIQ2</accession>
<feature type="domain" description="CarD C-terminal" evidence="1">
    <location>
        <begin position="87"/>
        <end position="158"/>
    </location>
</feature>
<dbReference type="KEGG" id="ehn:H9Q80_10295"/>
<evidence type="ECO:0000313" key="2">
    <source>
        <dbReference type="EMBL" id="QNM10684.1"/>
    </source>
</evidence>
<dbReference type="GO" id="GO:0009303">
    <property type="term" value="P:rRNA transcription"/>
    <property type="evidence" value="ECO:0007669"/>
    <property type="project" value="TreeGrafter"/>
</dbReference>
<sequence>MFQIGDEISYTNKGIFQVKEIINKRNRKREVESWYVLHSINNDVETSITTPVTNPNLRLMMSKEDILQLIEDMPTLETVWSDDRHVREDRFEKMLNSGDIRQWATMSKTIYEMKKQKEINKKNISERDKFFFDRGENLLFDEISLCLHIKRDDVHDFIYSKHPVS</sequence>
<dbReference type="EMBL" id="CP060636">
    <property type="protein sequence ID" value="QNM10684.1"/>
    <property type="molecule type" value="Genomic_DNA"/>
</dbReference>
<evidence type="ECO:0000313" key="3">
    <source>
        <dbReference type="Proteomes" id="UP000515856"/>
    </source>
</evidence>
<dbReference type="InterPro" id="IPR042215">
    <property type="entry name" value="CarD-like_C"/>
</dbReference>
<evidence type="ECO:0000259" key="1">
    <source>
        <dbReference type="Pfam" id="PF21095"/>
    </source>
</evidence>
<dbReference type="InterPro" id="IPR052531">
    <property type="entry name" value="CarD-like_regulator"/>
</dbReference>
<reference evidence="2 3" key="1">
    <citation type="submission" date="2020-08" db="EMBL/GenBank/DDBJ databases">
        <authorList>
            <person name="Liu C."/>
            <person name="Sun Q."/>
        </authorList>
    </citation>
    <scope>NUCLEOTIDE SEQUENCE [LARGE SCALE GENOMIC DNA]</scope>
    <source>
        <strain evidence="2 3">NSJ-61</strain>
    </source>
</reference>
<dbReference type="Proteomes" id="UP000515856">
    <property type="component" value="Chromosome"/>
</dbReference>
<dbReference type="InterPro" id="IPR048792">
    <property type="entry name" value="CarD_C"/>
</dbReference>
<protein>
    <recommendedName>
        <fullName evidence="1">CarD C-terminal domain-containing protein</fullName>
    </recommendedName>
</protein>
<dbReference type="Gene3D" id="1.20.58.1290">
    <property type="entry name" value="CarD-like, C-terminal domain"/>
    <property type="match status" value="1"/>
</dbReference>